<evidence type="ECO:0000256" key="2">
    <source>
        <dbReference type="SAM" id="SignalP"/>
    </source>
</evidence>
<dbReference type="KEGG" id="char:116222505"/>
<feature type="repeat" description="FG-GAP" evidence="1">
    <location>
        <begin position="27"/>
        <end position="92"/>
    </location>
</feature>
<feature type="repeat" description="FG-GAP" evidence="1">
    <location>
        <begin position="175"/>
        <end position="227"/>
    </location>
</feature>
<proteinExistence type="predicted"/>
<evidence type="ECO:0000313" key="4">
    <source>
        <dbReference type="RefSeq" id="XP_031432760.1"/>
    </source>
</evidence>
<accession>A0A6P8GCF4</accession>
<sequence length="230" mass="25252">MSGCARLYQVLFALLSVLVGVTCFNLDIEKPSVYSGPEGSYFGYSVDFYRPNPDKNVMAVLIGAPKANTTQPGIVEGGAVYYCAWPANDTDSCRQIPFDRTNNRMVKTNGERQNLDFKSHQWFGATVRTHGGKVVACAPLYHWRTVRELGEMEPVGTCYVAIQNFSAFAEYSPCRNTNSDPEGQGFCQAGFSVDFTKDGALVLGGPGSFYWQGTEQHILNTHLSNQSAVS</sequence>
<dbReference type="GO" id="GO:0007229">
    <property type="term" value="P:integrin-mediated signaling pathway"/>
    <property type="evidence" value="ECO:0007669"/>
    <property type="project" value="TreeGrafter"/>
</dbReference>
<evidence type="ECO:0000256" key="1">
    <source>
        <dbReference type="PROSITE-ProRule" id="PRU00803"/>
    </source>
</evidence>
<keyword evidence="2" id="KW-0732">Signal</keyword>
<dbReference type="SMART" id="SM00191">
    <property type="entry name" value="Int_alpha"/>
    <property type="match status" value="1"/>
</dbReference>
<dbReference type="PANTHER" id="PTHR23220:SF5">
    <property type="entry name" value="INTEGRIN ALPHA-8"/>
    <property type="match status" value="1"/>
</dbReference>
<dbReference type="Proteomes" id="UP000515152">
    <property type="component" value="Chromosome 11"/>
</dbReference>
<dbReference type="Gene3D" id="2.130.10.130">
    <property type="entry name" value="Integrin alpha, N-terminal"/>
    <property type="match status" value="1"/>
</dbReference>
<dbReference type="GO" id="GO:0009897">
    <property type="term" value="C:external side of plasma membrane"/>
    <property type="evidence" value="ECO:0007669"/>
    <property type="project" value="TreeGrafter"/>
</dbReference>
<reference evidence="4" key="1">
    <citation type="submission" date="2025-08" db="UniProtKB">
        <authorList>
            <consortium name="RefSeq"/>
        </authorList>
    </citation>
    <scope>IDENTIFICATION</scope>
</reference>
<dbReference type="RefSeq" id="XP_031432760.1">
    <property type="nucleotide sequence ID" value="XM_031576900.2"/>
</dbReference>
<dbReference type="SUPFAM" id="SSF69318">
    <property type="entry name" value="Integrin alpha N-terminal domain"/>
    <property type="match status" value="1"/>
</dbReference>
<dbReference type="InterPro" id="IPR013519">
    <property type="entry name" value="Int_alpha_beta-p"/>
</dbReference>
<feature type="signal peptide" evidence="2">
    <location>
        <begin position="1"/>
        <end position="23"/>
    </location>
</feature>
<organism evidence="3 4">
    <name type="scientific">Clupea harengus</name>
    <name type="common">Atlantic herring</name>
    <dbReference type="NCBI Taxonomy" id="7950"/>
    <lineage>
        <taxon>Eukaryota</taxon>
        <taxon>Metazoa</taxon>
        <taxon>Chordata</taxon>
        <taxon>Craniata</taxon>
        <taxon>Vertebrata</taxon>
        <taxon>Euteleostomi</taxon>
        <taxon>Actinopterygii</taxon>
        <taxon>Neopterygii</taxon>
        <taxon>Teleostei</taxon>
        <taxon>Clupei</taxon>
        <taxon>Clupeiformes</taxon>
        <taxon>Clupeoidei</taxon>
        <taxon>Clupeidae</taxon>
        <taxon>Clupea</taxon>
    </lineage>
</organism>
<gene>
    <name evidence="4" type="primary">LOC116222505</name>
</gene>
<dbReference type="GeneID" id="116222505"/>
<keyword evidence="3" id="KW-1185">Reference proteome</keyword>
<evidence type="ECO:0000313" key="3">
    <source>
        <dbReference type="Proteomes" id="UP000515152"/>
    </source>
</evidence>
<dbReference type="GO" id="GO:0098609">
    <property type="term" value="P:cell-cell adhesion"/>
    <property type="evidence" value="ECO:0007669"/>
    <property type="project" value="TreeGrafter"/>
</dbReference>
<protein>
    <submittedName>
        <fullName evidence="4">Integrin alpha-8-like</fullName>
    </submittedName>
</protein>
<dbReference type="OrthoDB" id="5317514at2759"/>
<dbReference type="GO" id="GO:0033627">
    <property type="term" value="P:cell adhesion mediated by integrin"/>
    <property type="evidence" value="ECO:0007669"/>
    <property type="project" value="TreeGrafter"/>
</dbReference>
<dbReference type="GO" id="GO:0008305">
    <property type="term" value="C:integrin complex"/>
    <property type="evidence" value="ECO:0007669"/>
    <property type="project" value="TreeGrafter"/>
</dbReference>
<feature type="repeat" description="FG-GAP" evidence="1">
    <location>
        <begin position="109"/>
        <end position="170"/>
    </location>
</feature>
<feature type="chain" id="PRO_5027670738" evidence="2">
    <location>
        <begin position="24"/>
        <end position="230"/>
    </location>
</feature>
<dbReference type="GO" id="GO:0005178">
    <property type="term" value="F:integrin binding"/>
    <property type="evidence" value="ECO:0007669"/>
    <property type="project" value="TreeGrafter"/>
</dbReference>
<name>A0A6P8GCF4_CLUHA</name>
<dbReference type="GO" id="GO:0007160">
    <property type="term" value="P:cell-matrix adhesion"/>
    <property type="evidence" value="ECO:0007669"/>
    <property type="project" value="TreeGrafter"/>
</dbReference>
<dbReference type="PROSITE" id="PS51470">
    <property type="entry name" value="FG_GAP"/>
    <property type="match status" value="3"/>
</dbReference>
<dbReference type="AlphaFoldDB" id="A0A6P8GCF4"/>
<dbReference type="InterPro" id="IPR028994">
    <property type="entry name" value="Integrin_alpha_N"/>
</dbReference>
<dbReference type="PANTHER" id="PTHR23220">
    <property type="entry name" value="INTEGRIN ALPHA"/>
    <property type="match status" value="1"/>
</dbReference>